<dbReference type="PANTHER" id="PTHR42977">
    <property type="entry name" value="HYDROLASE-RELATED"/>
    <property type="match status" value="1"/>
</dbReference>
<protein>
    <recommendedName>
        <fullName evidence="3">Alpha/beta hydrolase</fullName>
    </recommendedName>
</protein>
<keyword evidence="2" id="KW-1185">Reference proteome</keyword>
<name>A0ABP9T2A0_9ACTN</name>
<dbReference type="Gene3D" id="3.40.50.1820">
    <property type="entry name" value="alpha/beta hydrolase"/>
    <property type="match status" value="1"/>
</dbReference>
<sequence>MIEFRDYPTNVDLYPRLHQYFRDTRVPLLAVWGSNDEIIGSEGAHAFRRDLPGAEIHLLDTGHFALETHLEESAGRMRDFLARVGE</sequence>
<accession>A0ABP9T2A0</accession>
<comment type="caution">
    <text evidence="1">The sequence shown here is derived from an EMBL/GenBank/DDBJ whole genome shotgun (WGS) entry which is preliminary data.</text>
</comment>
<proteinExistence type="predicted"/>
<evidence type="ECO:0000313" key="2">
    <source>
        <dbReference type="Proteomes" id="UP001499878"/>
    </source>
</evidence>
<gene>
    <name evidence="1" type="ORF">GCM10023323_21890</name>
</gene>
<reference evidence="2" key="1">
    <citation type="journal article" date="2019" name="Int. J. Syst. Evol. Microbiol.">
        <title>The Global Catalogue of Microorganisms (GCM) 10K type strain sequencing project: providing services to taxonomists for standard genome sequencing and annotation.</title>
        <authorList>
            <consortium name="The Broad Institute Genomics Platform"/>
            <consortium name="The Broad Institute Genome Sequencing Center for Infectious Disease"/>
            <person name="Wu L."/>
            <person name="Ma J."/>
        </authorList>
    </citation>
    <scope>NUCLEOTIDE SEQUENCE [LARGE SCALE GENOMIC DNA]</scope>
    <source>
        <strain evidence="2">JCM 18306</strain>
    </source>
</reference>
<dbReference type="InterPro" id="IPR051340">
    <property type="entry name" value="Haloalkane_dehalogenase"/>
</dbReference>
<dbReference type="SUPFAM" id="SSF53474">
    <property type="entry name" value="alpha/beta-Hydrolases"/>
    <property type="match status" value="1"/>
</dbReference>
<evidence type="ECO:0000313" key="1">
    <source>
        <dbReference type="EMBL" id="GAA5207227.1"/>
    </source>
</evidence>
<organism evidence="1 2">
    <name type="scientific">Streptomyces thinghirensis</name>
    <dbReference type="NCBI Taxonomy" id="551547"/>
    <lineage>
        <taxon>Bacteria</taxon>
        <taxon>Bacillati</taxon>
        <taxon>Actinomycetota</taxon>
        <taxon>Actinomycetes</taxon>
        <taxon>Kitasatosporales</taxon>
        <taxon>Streptomycetaceae</taxon>
        <taxon>Streptomyces</taxon>
    </lineage>
</organism>
<dbReference type="InterPro" id="IPR029058">
    <property type="entry name" value="AB_hydrolase_fold"/>
</dbReference>
<dbReference type="EMBL" id="BAABJR010000005">
    <property type="protein sequence ID" value="GAA5207227.1"/>
    <property type="molecule type" value="Genomic_DNA"/>
</dbReference>
<dbReference type="Proteomes" id="UP001499878">
    <property type="component" value="Unassembled WGS sequence"/>
</dbReference>
<dbReference type="PANTHER" id="PTHR42977:SF1">
    <property type="entry name" value="BLR6576 PROTEIN"/>
    <property type="match status" value="1"/>
</dbReference>
<evidence type="ECO:0008006" key="3">
    <source>
        <dbReference type="Google" id="ProtNLM"/>
    </source>
</evidence>